<comment type="catalytic activity">
    <reaction evidence="8">
        <text>L-histidyl-[protein] + UTP = N(tele)-(5'-uridylyl)-L-histidyl-[protein] + diphosphate</text>
        <dbReference type="Rhea" id="RHEA:83891"/>
        <dbReference type="Rhea" id="RHEA-COMP:9745"/>
        <dbReference type="Rhea" id="RHEA-COMP:20239"/>
        <dbReference type="ChEBI" id="CHEBI:29979"/>
        <dbReference type="ChEBI" id="CHEBI:33019"/>
        <dbReference type="ChEBI" id="CHEBI:46398"/>
        <dbReference type="ChEBI" id="CHEBI:233474"/>
    </reaction>
</comment>
<dbReference type="GO" id="GO:0070733">
    <property type="term" value="F:AMPylase activity"/>
    <property type="evidence" value="ECO:0007669"/>
    <property type="project" value="UniProtKB-EC"/>
</dbReference>
<keyword evidence="3 8" id="KW-0548">Nucleotidyltransferase</keyword>
<dbReference type="NCBIfam" id="NF045949">
    <property type="entry name" value="PrtAdtaseSelOPseudom"/>
    <property type="match status" value="1"/>
</dbReference>
<comment type="cofactor">
    <cofactor evidence="8">
        <name>Mg(2+)</name>
        <dbReference type="ChEBI" id="CHEBI:18420"/>
    </cofactor>
    <cofactor evidence="8">
        <name>Mn(2+)</name>
        <dbReference type="ChEBI" id="CHEBI:29035"/>
    </cofactor>
</comment>
<comment type="catalytic activity">
    <reaction evidence="8">
        <text>L-tyrosyl-[protein] + UTP = O-(5'-uridylyl)-L-tyrosyl-[protein] + diphosphate</text>
        <dbReference type="Rhea" id="RHEA:83887"/>
        <dbReference type="Rhea" id="RHEA-COMP:10136"/>
        <dbReference type="Rhea" id="RHEA-COMP:20238"/>
        <dbReference type="ChEBI" id="CHEBI:33019"/>
        <dbReference type="ChEBI" id="CHEBI:46398"/>
        <dbReference type="ChEBI" id="CHEBI:46858"/>
        <dbReference type="ChEBI" id="CHEBI:90602"/>
    </reaction>
</comment>
<comment type="similarity">
    <text evidence="1 8">Belongs to the SELO family.</text>
</comment>
<dbReference type="NCBIfam" id="NF000658">
    <property type="entry name" value="PRK00029.1"/>
    <property type="match status" value="1"/>
</dbReference>
<evidence type="ECO:0000256" key="5">
    <source>
        <dbReference type="ARBA" id="ARBA00022741"/>
    </source>
</evidence>
<keyword evidence="5 8" id="KW-0547">Nucleotide-binding</keyword>
<evidence type="ECO:0000313" key="9">
    <source>
        <dbReference type="EMBL" id="GAD64603.1"/>
    </source>
</evidence>
<dbReference type="GO" id="GO:0000287">
    <property type="term" value="F:magnesium ion binding"/>
    <property type="evidence" value="ECO:0007669"/>
    <property type="project" value="UniProtKB-UniRule"/>
</dbReference>
<comment type="function">
    <text evidence="8">Nucleotidyltransferase involved in the post-translational modification of proteins. It can catalyze the addition of adenosine monophosphate (AMP) or uridine monophosphate (UMP) to a protein, resulting in modifications known as AMPylation and UMPylation.</text>
</comment>
<dbReference type="Pfam" id="PF02696">
    <property type="entry name" value="SelO"/>
    <property type="match status" value="1"/>
</dbReference>
<protein>
    <recommendedName>
        <fullName evidence="8">Protein nucleotidyltransferase YdiU</fullName>
        <ecNumber evidence="8">2.7.7.-</ecNumber>
    </recommendedName>
    <alternativeName>
        <fullName evidence="8">Protein adenylyltransferase YdiU</fullName>
        <ecNumber evidence="8">2.7.7.108</ecNumber>
    </alternativeName>
    <alternativeName>
        <fullName evidence="8">Protein uridylyltransferase YdiU</fullName>
        <ecNumber evidence="8">2.7.7.-</ecNumber>
    </alternativeName>
</protein>
<feature type="binding site" evidence="8">
    <location>
        <position position="272"/>
    </location>
    <ligand>
        <name>ATP</name>
        <dbReference type="ChEBI" id="CHEBI:30616"/>
    </ligand>
</feature>
<feature type="binding site" evidence="8">
    <location>
        <position position="102"/>
    </location>
    <ligand>
        <name>ATP</name>
        <dbReference type="ChEBI" id="CHEBI:30616"/>
    </ligand>
</feature>
<dbReference type="GO" id="GO:0005524">
    <property type="term" value="F:ATP binding"/>
    <property type="evidence" value="ECO:0007669"/>
    <property type="project" value="UniProtKB-UniRule"/>
</dbReference>
<comment type="caution">
    <text evidence="9">The sequence shown here is derived from an EMBL/GenBank/DDBJ whole genome shotgun (WGS) entry which is preliminary data.</text>
</comment>
<proteinExistence type="inferred from homology"/>
<keyword evidence="6 8" id="KW-0067">ATP-binding</keyword>
<gene>
    <name evidence="8" type="primary">ydiU</name>
    <name evidence="8" type="synonym">selO</name>
    <name evidence="9" type="ORF">PA6_042_00140</name>
</gene>
<dbReference type="Proteomes" id="UP000016560">
    <property type="component" value="Unassembled WGS sequence"/>
</dbReference>
<dbReference type="AlphaFoldDB" id="U3BCT7"/>
<dbReference type="InterPro" id="IPR003846">
    <property type="entry name" value="SelO"/>
</dbReference>
<dbReference type="PANTHER" id="PTHR32057:SF14">
    <property type="entry name" value="PROTEIN ADENYLYLTRANSFERASE SELO, MITOCHONDRIAL"/>
    <property type="match status" value="1"/>
</dbReference>
<evidence type="ECO:0000256" key="1">
    <source>
        <dbReference type="ARBA" id="ARBA00009747"/>
    </source>
</evidence>
<feature type="binding site" evidence="8">
    <location>
        <position position="100"/>
    </location>
    <ligand>
        <name>ATP</name>
        <dbReference type="ChEBI" id="CHEBI:30616"/>
    </ligand>
</feature>
<evidence type="ECO:0000256" key="8">
    <source>
        <dbReference type="HAMAP-Rule" id="MF_00692"/>
    </source>
</evidence>
<keyword evidence="7 8" id="KW-0460">Magnesium</keyword>
<dbReference type="HAMAP" id="MF_00692">
    <property type="entry name" value="SelO"/>
    <property type="match status" value="1"/>
</dbReference>
<comment type="catalytic activity">
    <reaction evidence="8">
        <text>L-tyrosyl-[protein] + ATP = O-(5'-adenylyl)-L-tyrosyl-[protein] + diphosphate</text>
        <dbReference type="Rhea" id="RHEA:54288"/>
        <dbReference type="Rhea" id="RHEA-COMP:10136"/>
        <dbReference type="Rhea" id="RHEA-COMP:13846"/>
        <dbReference type="ChEBI" id="CHEBI:30616"/>
        <dbReference type="ChEBI" id="CHEBI:33019"/>
        <dbReference type="ChEBI" id="CHEBI:46858"/>
        <dbReference type="ChEBI" id="CHEBI:83624"/>
        <dbReference type="EC" id="2.7.7.108"/>
    </reaction>
</comment>
<name>U3BCT7_AQUA1</name>
<sequence length="496" mass="55847">MLGLFRWSLPLKALADLVFDNRFARLGEAFSTAVLPEPLDEPRLVVASPAAMALLDLDPAEADSELFAQLFSGHKLWSEAEPRAMVYAGHQFGVYNPRLGDGRGLLLGEVVNTAGEHWDLHLKGAGQTPYSRMGDGRAVLRSSIREFLASEYLHALGIPTSRALCVTGSSTPVWRERQESGAMLLRLAPSHVRFGHFEYFYYSNQHERLRELGEHVLACHFADCLAAENPWAAMFREIVERNAELIAKWQAYGFCHGVMNSDNMSILGITFDYGPYAFLDDFDARHVCNHSDDSGRYSFTNQVPIAHWNLAALAQALTPFVPVEQLRETLGLFLPLYQAHHLDLMRRRLGLTTADERDAALVERLLELMQGSAVDYSLFFRRLGERAANDALLQLREEFVDLAGFDQWGHDYLARVAQEGGTQQERQARMHAVNPLYVLRNYLAQNAISAAEQGDYAPVRELHAVLSQPFTEQPGMQRYTERPPEWGKHLEISCSS</sequence>
<dbReference type="PANTHER" id="PTHR32057">
    <property type="entry name" value="PROTEIN ADENYLYLTRANSFERASE SELO, MITOCHONDRIAL"/>
    <property type="match status" value="1"/>
</dbReference>
<feature type="binding site" evidence="8">
    <location>
        <position position="263"/>
    </location>
    <ligand>
        <name>Mg(2+)</name>
        <dbReference type="ChEBI" id="CHEBI:18420"/>
    </ligand>
</feature>
<feature type="binding site" evidence="8">
    <location>
        <position position="123"/>
    </location>
    <ligand>
        <name>ATP</name>
        <dbReference type="ChEBI" id="CHEBI:30616"/>
    </ligand>
</feature>
<keyword evidence="2 8" id="KW-0808">Transferase</keyword>
<feature type="binding site" evidence="8">
    <location>
        <position position="193"/>
    </location>
    <ligand>
        <name>ATP</name>
        <dbReference type="ChEBI" id="CHEBI:30616"/>
    </ligand>
</feature>
<feature type="binding site" evidence="8">
    <location>
        <position position="135"/>
    </location>
    <ligand>
        <name>ATP</name>
        <dbReference type="ChEBI" id="CHEBI:30616"/>
    </ligand>
</feature>
<feature type="binding site" evidence="8">
    <location>
        <position position="103"/>
    </location>
    <ligand>
        <name>ATP</name>
        <dbReference type="ChEBI" id="CHEBI:30616"/>
    </ligand>
</feature>
<reference evidence="9" key="1">
    <citation type="submission" date="2024-09" db="EMBL/GenBank/DDBJ databases">
        <title>Whole genome shotgun sequence of Pseudomonas alcaligenes NBRC 14159.</title>
        <authorList>
            <person name="Yoshida I."/>
            <person name="Hosoyama A."/>
            <person name="Tsuchikane K."/>
            <person name="Noguchi M."/>
            <person name="Hirakata S."/>
            <person name="Ando Y."/>
            <person name="Ohji S."/>
            <person name="Yamazoe A."/>
            <person name="Yamazaki S."/>
            <person name="Fujita N."/>
        </authorList>
    </citation>
    <scope>NUCLEOTIDE SEQUENCE</scope>
    <source>
        <strain evidence="9">NBRC 14159</strain>
    </source>
</reference>
<keyword evidence="10" id="KW-1185">Reference proteome</keyword>
<evidence type="ECO:0000256" key="3">
    <source>
        <dbReference type="ARBA" id="ARBA00022695"/>
    </source>
</evidence>
<dbReference type="STRING" id="43263.A0T30_04605"/>
<comment type="catalytic activity">
    <reaction evidence="8">
        <text>L-threonyl-[protein] + ATP = 3-O-(5'-adenylyl)-L-threonyl-[protein] + diphosphate</text>
        <dbReference type="Rhea" id="RHEA:54292"/>
        <dbReference type="Rhea" id="RHEA-COMP:11060"/>
        <dbReference type="Rhea" id="RHEA-COMP:13847"/>
        <dbReference type="ChEBI" id="CHEBI:30013"/>
        <dbReference type="ChEBI" id="CHEBI:30616"/>
        <dbReference type="ChEBI" id="CHEBI:33019"/>
        <dbReference type="ChEBI" id="CHEBI:138113"/>
        <dbReference type="EC" id="2.7.7.108"/>
    </reaction>
</comment>
<dbReference type="EMBL" id="BATI01000042">
    <property type="protein sequence ID" value="GAD64603.1"/>
    <property type="molecule type" value="Genomic_DNA"/>
</dbReference>
<evidence type="ECO:0000256" key="6">
    <source>
        <dbReference type="ARBA" id="ARBA00022840"/>
    </source>
</evidence>
<dbReference type="EC" id="2.7.7.108" evidence="8"/>
<evidence type="ECO:0000256" key="7">
    <source>
        <dbReference type="ARBA" id="ARBA00022842"/>
    </source>
</evidence>
<evidence type="ECO:0000256" key="2">
    <source>
        <dbReference type="ARBA" id="ARBA00022679"/>
    </source>
</evidence>
<dbReference type="EC" id="2.7.7.-" evidence="8"/>
<dbReference type="eggNOG" id="COG0397">
    <property type="taxonomic scope" value="Bacteria"/>
</dbReference>
<feature type="binding site" evidence="8">
    <location>
        <position position="136"/>
    </location>
    <ligand>
        <name>ATP</name>
        <dbReference type="ChEBI" id="CHEBI:30616"/>
    </ligand>
</feature>
<comment type="catalytic activity">
    <reaction evidence="8">
        <text>L-seryl-[protein] + UTP = O-(5'-uridylyl)-L-seryl-[protein] + diphosphate</text>
        <dbReference type="Rhea" id="RHEA:64604"/>
        <dbReference type="Rhea" id="RHEA-COMP:9863"/>
        <dbReference type="Rhea" id="RHEA-COMP:16635"/>
        <dbReference type="ChEBI" id="CHEBI:29999"/>
        <dbReference type="ChEBI" id="CHEBI:33019"/>
        <dbReference type="ChEBI" id="CHEBI:46398"/>
        <dbReference type="ChEBI" id="CHEBI:156051"/>
    </reaction>
</comment>
<organism evidence="9 10">
    <name type="scientific">Aquipseudomonas alcaligenes (strain ATCC 14909 / DSM 50342 / CCUG 1425 / JCM 20561 / NBRC 14159 / NCIMB 9945 / NCTC 10367 / 1577)</name>
    <name type="common">Pseudomonas alcaligenes</name>
    <dbReference type="NCBI Taxonomy" id="1215092"/>
    <lineage>
        <taxon>Bacteria</taxon>
        <taxon>Pseudomonadati</taxon>
        <taxon>Pseudomonadota</taxon>
        <taxon>Gammaproteobacteria</taxon>
        <taxon>Pseudomonadales</taxon>
        <taxon>Pseudomonadaceae</taxon>
        <taxon>Aquipseudomonas</taxon>
    </lineage>
</organism>
<evidence type="ECO:0000313" key="10">
    <source>
        <dbReference type="Proteomes" id="UP000016560"/>
    </source>
</evidence>
<evidence type="ECO:0000256" key="4">
    <source>
        <dbReference type="ARBA" id="ARBA00022723"/>
    </source>
</evidence>
<accession>U3BCT7</accession>
<dbReference type="GO" id="GO:0030145">
    <property type="term" value="F:manganese ion binding"/>
    <property type="evidence" value="ECO:0007669"/>
    <property type="project" value="UniProtKB-UniRule"/>
</dbReference>
<keyword evidence="8" id="KW-0464">Manganese</keyword>
<feature type="binding site" evidence="8">
    <location>
        <position position="272"/>
    </location>
    <ligand>
        <name>Mg(2+)</name>
        <dbReference type="ChEBI" id="CHEBI:18420"/>
    </ligand>
</feature>
<feature type="binding site" evidence="8">
    <location>
        <position position="186"/>
    </location>
    <ligand>
        <name>ATP</name>
        <dbReference type="ChEBI" id="CHEBI:30616"/>
    </ligand>
</feature>
<keyword evidence="4 8" id="KW-0479">Metal-binding</keyword>
<comment type="catalytic activity">
    <reaction evidence="8">
        <text>L-seryl-[protein] + ATP = 3-O-(5'-adenylyl)-L-seryl-[protein] + diphosphate</text>
        <dbReference type="Rhea" id="RHEA:58120"/>
        <dbReference type="Rhea" id="RHEA-COMP:9863"/>
        <dbReference type="Rhea" id="RHEA-COMP:15073"/>
        <dbReference type="ChEBI" id="CHEBI:29999"/>
        <dbReference type="ChEBI" id="CHEBI:30616"/>
        <dbReference type="ChEBI" id="CHEBI:33019"/>
        <dbReference type="ChEBI" id="CHEBI:142516"/>
        <dbReference type="EC" id="2.7.7.108"/>
    </reaction>
</comment>
<feature type="active site" description="Proton acceptor" evidence="8">
    <location>
        <position position="262"/>
    </location>
</feature>